<organism evidence="15">
    <name type="scientific">Musca domestica</name>
    <name type="common">House fly</name>
    <dbReference type="NCBI Taxonomy" id="7370"/>
    <lineage>
        <taxon>Eukaryota</taxon>
        <taxon>Metazoa</taxon>
        <taxon>Ecdysozoa</taxon>
        <taxon>Arthropoda</taxon>
        <taxon>Hexapoda</taxon>
        <taxon>Insecta</taxon>
        <taxon>Pterygota</taxon>
        <taxon>Neoptera</taxon>
        <taxon>Endopterygota</taxon>
        <taxon>Diptera</taxon>
        <taxon>Brachycera</taxon>
        <taxon>Muscomorpha</taxon>
        <taxon>Muscoidea</taxon>
        <taxon>Muscidae</taxon>
        <taxon>Musca</taxon>
    </lineage>
</organism>
<proteinExistence type="inferred from homology"/>
<dbReference type="InterPro" id="IPR018472">
    <property type="entry name" value="Ribosomal_mL64"/>
</dbReference>
<dbReference type="RefSeq" id="XP_005189891.1">
    <property type="nucleotide sequence ID" value="XM_005189834.3"/>
</dbReference>
<evidence type="ECO:0000256" key="11">
    <source>
        <dbReference type="ARBA" id="ARBA00035184"/>
    </source>
</evidence>
<dbReference type="Pfam" id="PF10147">
    <property type="entry name" value="CR6_interact"/>
    <property type="match status" value="1"/>
</dbReference>
<keyword evidence="6" id="KW-0496">Mitochondrion</keyword>
<dbReference type="PANTHER" id="PTHR31761:SF1">
    <property type="entry name" value="LARGE RIBOSOMAL SUBUNIT PROTEIN ML64"/>
    <property type="match status" value="1"/>
</dbReference>
<dbReference type="STRING" id="7370.A0A1I8N3P7"/>
<accession>A0A1I8N3P7</accession>
<keyword evidence="8" id="KW-0687">Ribonucleoprotein</keyword>
<comment type="subcellular location">
    <subcellularLocation>
        <location evidence="2">Mitochondrion</location>
    </subcellularLocation>
    <subcellularLocation>
        <location evidence="1">Nucleus</location>
    </subcellularLocation>
</comment>
<dbReference type="eggNOG" id="KOG4848">
    <property type="taxonomic scope" value="Eukaryota"/>
</dbReference>
<sequence length="240" mass="28281">MNIFCVMKPLNLNVFYLMCRQKTSTFSSIAVNINGQTDDVLQFEGVKGETKRDKSGLLQQHKNILRNKNPYSTAHSWIHSTEKYQRKMFARYGLESGVDPRICFPKKNEIQAQALCEKQIEPKAFADMVVTSRFAEQQQIDEINRREEAIIRNMEKLEQWKKDLQNKMQKKEADALAAKQRKERLIEEVRRHFGYKVDPRDEKFKEVLEQKEKEEKKVQREAKRQAKEQKLMAKLAGNSL</sequence>
<evidence type="ECO:0000256" key="6">
    <source>
        <dbReference type="ARBA" id="ARBA00023128"/>
    </source>
</evidence>
<dbReference type="GO" id="GO:1990904">
    <property type="term" value="C:ribonucleoprotein complex"/>
    <property type="evidence" value="ECO:0007669"/>
    <property type="project" value="UniProtKB-KW"/>
</dbReference>
<feature type="region of interest" description="Disordered" evidence="14">
    <location>
        <begin position="210"/>
        <end position="240"/>
    </location>
</feature>
<dbReference type="Gene3D" id="6.10.280.120">
    <property type="entry name" value="Growth arrest and DNA-damage-inducible proteins-interacting protein 1"/>
    <property type="match status" value="1"/>
</dbReference>
<evidence type="ECO:0000256" key="8">
    <source>
        <dbReference type="ARBA" id="ARBA00023274"/>
    </source>
</evidence>
<evidence type="ECO:0000256" key="10">
    <source>
        <dbReference type="ARBA" id="ARBA00030700"/>
    </source>
</evidence>
<comment type="similarity">
    <text evidence="3">Belongs to the mitochondrion-specific ribosomal protein mL64 family.</text>
</comment>
<evidence type="ECO:0000256" key="5">
    <source>
        <dbReference type="ARBA" id="ARBA00023054"/>
    </source>
</evidence>
<dbReference type="OrthoDB" id="6247992at2759"/>
<evidence type="ECO:0000256" key="4">
    <source>
        <dbReference type="ARBA" id="ARBA00022980"/>
    </source>
</evidence>
<keyword evidence="9" id="KW-0131">Cell cycle</keyword>
<evidence type="ECO:0000256" key="1">
    <source>
        <dbReference type="ARBA" id="ARBA00004123"/>
    </source>
</evidence>
<gene>
    <name evidence="15" type="primary">101892242</name>
    <name evidence="17" type="synonym">LOC101892242</name>
</gene>
<keyword evidence="7" id="KW-0539">Nucleus</keyword>
<evidence type="ECO:0000256" key="9">
    <source>
        <dbReference type="ARBA" id="ARBA00023306"/>
    </source>
</evidence>
<dbReference type="VEuPathDB" id="VectorBase:MDOMA2_006733"/>
<reference evidence="17" key="2">
    <citation type="submission" date="2025-04" db="UniProtKB">
        <authorList>
            <consortium name="RefSeq"/>
        </authorList>
    </citation>
    <scope>IDENTIFICATION</scope>
    <source>
        <strain evidence="17">Aabys</strain>
    </source>
</reference>
<protein>
    <recommendedName>
        <fullName evidence="11">Large ribosomal subunit protein mL64</fullName>
    </recommendedName>
    <alternativeName>
        <fullName evidence="10">39S ribosomal protein L59, mitochondrial</fullName>
    </alternativeName>
    <alternativeName>
        <fullName evidence="12">Growth arrest and DNA damage-inducible proteins-interacting protein 1</fullName>
    </alternativeName>
</protein>
<dbReference type="GO" id="GO:0005739">
    <property type="term" value="C:mitochondrion"/>
    <property type="evidence" value="ECO:0007669"/>
    <property type="project" value="UniProtKB-SubCell"/>
</dbReference>
<dbReference type="VEuPathDB" id="VectorBase:MDOA011209"/>
<evidence type="ECO:0000313" key="16">
    <source>
        <dbReference type="Proteomes" id="UP001652621"/>
    </source>
</evidence>
<dbReference type="GO" id="GO:0005840">
    <property type="term" value="C:ribosome"/>
    <property type="evidence" value="ECO:0007669"/>
    <property type="project" value="UniProtKB-KW"/>
</dbReference>
<evidence type="ECO:0000256" key="3">
    <source>
        <dbReference type="ARBA" id="ARBA00005421"/>
    </source>
</evidence>
<dbReference type="AlphaFoldDB" id="A0A1I8N3P7"/>
<evidence type="ECO:0000256" key="2">
    <source>
        <dbReference type="ARBA" id="ARBA00004173"/>
    </source>
</evidence>
<dbReference type="Proteomes" id="UP001652621">
    <property type="component" value="Unplaced"/>
</dbReference>
<dbReference type="GO" id="GO:0005634">
    <property type="term" value="C:nucleus"/>
    <property type="evidence" value="ECO:0007669"/>
    <property type="project" value="UniProtKB-SubCell"/>
</dbReference>
<evidence type="ECO:0000256" key="12">
    <source>
        <dbReference type="ARBA" id="ARBA00035485"/>
    </source>
</evidence>
<evidence type="ECO:0000256" key="13">
    <source>
        <dbReference type="ARBA" id="ARBA00060144"/>
    </source>
</evidence>
<evidence type="ECO:0000313" key="17">
    <source>
        <dbReference type="RefSeq" id="XP_005189891.1"/>
    </source>
</evidence>
<dbReference type="InterPro" id="IPR043035">
    <property type="entry name" value="Ribosomal_mL64_sf"/>
</dbReference>
<comment type="function">
    <text evidence="13">Acts as a negative regulator of G1 to S cell cycle phase progression by inhibiting cyclin-dependent kinases. Inhibitory effects are additive with GADD45 proteins but also occur in the absence of GADD45 proteins. Acts as a repressor of the orphan nuclear receptor NR4A1 by inhibiting AB domain-mediated transcriptional activity. May be involved in the hormone-mediated regulation of NR4A1 transcriptional activity. May play a role in mitochondrial protein synthesis.</text>
</comment>
<keyword evidence="4" id="KW-0689">Ribosomal protein</keyword>
<dbReference type="EnsemblMetazoa" id="MDOA011209-RA">
    <property type="protein sequence ID" value="MDOA011209-PA"/>
    <property type="gene ID" value="MDOA011209"/>
</dbReference>
<keyword evidence="16" id="KW-1185">Reference proteome</keyword>
<evidence type="ECO:0000313" key="15">
    <source>
        <dbReference type="EnsemblMetazoa" id="MDOA011209-PA"/>
    </source>
</evidence>
<dbReference type="KEGG" id="mde:101892242"/>
<keyword evidence="5" id="KW-0175">Coiled coil</keyword>
<reference evidence="15" key="1">
    <citation type="submission" date="2020-05" db="UniProtKB">
        <authorList>
            <consortium name="EnsemblMetazoa"/>
        </authorList>
    </citation>
    <scope>IDENTIFICATION</scope>
    <source>
        <strain evidence="15">Aabys</strain>
    </source>
</reference>
<evidence type="ECO:0000256" key="14">
    <source>
        <dbReference type="SAM" id="MobiDB-lite"/>
    </source>
</evidence>
<evidence type="ECO:0000256" key="7">
    <source>
        <dbReference type="ARBA" id="ARBA00023242"/>
    </source>
</evidence>
<dbReference type="PANTHER" id="PTHR31761">
    <property type="entry name" value="GROWTH ARREST AND DNA DAMAGE-INDUCIBLE PROTEINS-INTERACTING PROTEIN 1 GADD45GIP1"/>
    <property type="match status" value="1"/>
</dbReference>
<name>A0A1I8N3P7_MUSDO</name>
<feature type="compositionally biased region" description="Basic and acidic residues" evidence="14">
    <location>
        <begin position="210"/>
        <end position="231"/>
    </location>
</feature>